<dbReference type="Proteomes" id="UP000051124">
    <property type="component" value="Unassembled WGS sequence"/>
</dbReference>
<gene>
    <name evidence="4" type="ORF">AMJ40_05515</name>
</gene>
<dbReference type="InterPro" id="IPR029063">
    <property type="entry name" value="SAM-dependent_MTases_sf"/>
</dbReference>
<dbReference type="Pfam" id="PF13649">
    <property type="entry name" value="Methyltransf_25"/>
    <property type="match status" value="1"/>
</dbReference>
<keyword evidence="1" id="KW-0489">Methyltransferase</keyword>
<name>A0A0S7WH17_UNCT6</name>
<evidence type="ECO:0000259" key="3">
    <source>
        <dbReference type="Pfam" id="PF13649"/>
    </source>
</evidence>
<organism evidence="4 5">
    <name type="scientific">candidate division TA06 bacterium DG_26</name>
    <dbReference type="NCBI Taxonomy" id="1703771"/>
    <lineage>
        <taxon>Bacteria</taxon>
        <taxon>Bacteria division TA06</taxon>
    </lineage>
</organism>
<reference evidence="4 5" key="1">
    <citation type="journal article" date="2015" name="Microbiome">
        <title>Genomic resolution of linkages in carbon, nitrogen, and sulfur cycling among widespread estuary sediment bacteria.</title>
        <authorList>
            <person name="Baker B.J."/>
            <person name="Lazar C.S."/>
            <person name="Teske A.P."/>
            <person name="Dick G.J."/>
        </authorList>
    </citation>
    <scope>NUCLEOTIDE SEQUENCE [LARGE SCALE GENOMIC DNA]</scope>
    <source>
        <strain evidence="4">DG_26</strain>
    </source>
</reference>
<evidence type="ECO:0000256" key="2">
    <source>
        <dbReference type="ARBA" id="ARBA00022679"/>
    </source>
</evidence>
<comment type="caution">
    <text evidence="4">The sequence shown here is derived from an EMBL/GenBank/DDBJ whole genome shotgun (WGS) entry which is preliminary data.</text>
</comment>
<dbReference type="EMBL" id="LIZT01000059">
    <property type="protein sequence ID" value="KPJ49430.1"/>
    <property type="molecule type" value="Genomic_DNA"/>
</dbReference>
<proteinExistence type="predicted"/>
<feature type="domain" description="Methyltransferase" evidence="3">
    <location>
        <begin position="74"/>
        <end position="166"/>
    </location>
</feature>
<sequence length="243" mass="27792">MKERPSDHTRRARAVKSTVDSQAEAMKLYYDARANEYEEVYAGQGPAIPDPSAYARDVKETSEIVSAFATGQLIDIGCGTGFWLPHYAFNCSHITLLDQSEKMLSECRRKAEQLGVLEKCHFVHADFFTTDLSTQYTGALTGFLLSHLSFTWEARFFARLESILKPRAPLLLIDSAWSSKRRRYRQKEGIQKRSLRDGRTFLVYKRYFDRSDIGRIFTMHNLTLNSLYFGDVFFAALGNSTPP</sequence>
<evidence type="ECO:0000313" key="5">
    <source>
        <dbReference type="Proteomes" id="UP000051124"/>
    </source>
</evidence>
<dbReference type="GO" id="GO:0032259">
    <property type="term" value="P:methylation"/>
    <property type="evidence" value="ECO:0007669"/>
    <property type="project" value="UniProtKB-KW"/>
</dbReference>
<dbReference type="CDD" id="cd02440">
    <property type="entry name" value="AdoMet_MTases"/>
    <property type="match status" value="1"/>
</dbReference>
<protein>
    <recommendedName>
        <fullName evidence="3">Methyltransferase domain-containing protein</fullName>
    </recommendedName>
</protein>
<accession>A0A0S7WH17</accession>
<dbReference type="PANTHER" id="PTHR43861">
    <property type="entry name" value="TRANS-ACONITATE 2-METHYLTRANSFERASE-RELATED"/>
    <property type="match status" value="1"/>
</dbReference>
<dbReference type="InterPro" id="IPR041698">
    <property type="entry name" value="Methyltransf_25"/>
</dbReference>
<evidence type="ECO:0000313" key="4">
    <source>
        <dbReference type="EMBL" id="KPJ49430.1"/>
    </source>
</evidence>
<dbReference type="AlphaFoldDB" id="A0A0S7WH17"/>
<dbReference type="Gene3D" id="3.40.50.150">
    <property type="entry name" value="Vaccinia Virus protein VP39"/>
    <property type="match status" value="1"/>
</dbReference>
<dbReference type="PANTHER" id="PTHR43861:SF1">
    <property type="entry name" value="TRANS-ACONITATE 2-METHYLTRANSFERASE"/>
    <property type="match status" value="1"/>
</dbReference>
<evidence type="ECO:0000256" key="1">
    <source>
        <dbReference type="ARBA" id="ARBA00022603"/>
    </source>
</evidence>
<dbReference type="SUPFAM" id="SSF53335">
    <property type="entry name" value="S-adenosyl-L-methionine-dependent methyltransferases"/>
    <property type="match status" value="1"/>
</dbReference>
<dbReference type="GO" id="GO:0008168">
    <property type="term" value="F:methyltransferase activity"/>
    <property type="evidence" value="ECO:0007669"/>
    <property type="project" value="UniProtKB-KW"/>
</dbReference>
<keyword evidence="2" id="KW-0808">Transferase</keyword>